<protein>
    <submittedName>
        <fullName evidence="3">Uncharacterized protein</fullName>
    </submittedName>
</protein>
<evidence type="ECO:0000313" key="4">
    <source>
        <dbReference type="Proteomes" id="UP000317944"/>
    </source>
</evidence>
<proteinExistence type="predicted"/>
<accession>A0A544UF98</accession>
<feature type="transmembrane region" description="Helical" evidence="2">
    <location>
        <begin position="6"/>
        <end position="26"/>
    </location>
</feature>
<evidence type="ECO:0000256" key="1">
    <source>
        <dbReference type="SAM" id="Coils"/>
    </source>
</evidence>
<dbReference type="AlphaFoldDB" id="A0A544UF98"/>
<keyword evidence="2" id="KW-0812">Transmembrane</keyword>
<evidence type="ECO:0000313" key="3">
    <source>
        <dbReference type="EMBL" id="TQR31183.1"/>
    </source>
</evidence>
<name>A0A544UF98_LYSSH</name>
<organism evidence="3 4">
    <name type="scientific">Lysinibacillus sphaericus</name>
    <name type="common">Bacillus sphaericus</name>
    <dbReference type="NCBI Taxonomy" id="1421"/>
    <lineage>
        <taxon>Bacteria</taxon>
        <taxon>Bacillati</taxon>
        <taxon>Bacillota</taxon>
        <taxon>Bacilli</taxon>
        <taxon>Bacillales</taxon>
        <taxon>Bacillaceae</taxon>
        <taxon>Lysinibacillus</taxon>
    </lineage>
</organism>
<keyword evidence="2" id="KW-1133">Transmembrane helix</keyword>
<keyword evidence="1" id="KW-0175">Coiled coil</keyword>
<dbReference type="Proteomes" id="UP000317944">
    <property type="component" value="Unassembled WGS sequence"/>
</dbReference>
<reference evidence="3 4" key="1">
    <citation type="submission" date="2018-03" db="EMBL/GenBank/DDBJ databases">
        <title>Aerobic endospore-forming bacteria genome sequencing and assembly.</title>
        <authorList>
            <person name="Cavalcante D.A."/>
            <person name="Driks A."/>
            <person name="Putonti C."/>
            <person name="De-Souza M.T."/>
        </authorList>
    </citation>
    <scope>NUCLEOTIDE SEQUENCE [LARGE SCALE GENOMIC DNA]</scope>
    <source>
        <strain evidence="3 4">SDF0037</strain>
    </source>
</reference>
<evidence type="ECO:0000256" key="2">
    <source>
        <dbReference type="SAM" id="Phobius"/>
    </source>
</evidence>
<feature type="coiled-coil region" evidence="1">
    <location>
        <begin position="29"/>
        <end position="56"/>
    </location>
</feature>
<comment type="caution">
    <text evidence="3">The sequence shown here is derived from an EMBL/GenBank/DDBJ whole genome shotgun (WGS) entry which is preliminary data.</text>
</comment>
<sequence length="60" mass="7334">MYFSNMQLLMLIFAFIIVILSFIKVYQIKKEYLIKHRELEVELEKVELERQKIKAENIKS</sequence>
<dbReference type="EMBL" id="SADV01000011">
    <property type="protein sequence ID" value="TQR31183.1"/>
    <property type="molecule type" value="Genomic_DNA"/>
</dbReference>
<dbReference type="OrthoDB" id="2740190at2"/>
<gene>
    <name evidence="3" type="ORF">C7Y47_14425</name>
</gene>
<keyword evidence="2" id="KW-0472">Membrane</keyword>